<reference evidence="1" key="1">
    <citation type="submission" date="2020-05" db="EMBL/GenBank/DDBJ databases">
        <authorList>
            <person name="Chiriac C."/>
            <person name="Salcher M."/>
            <person name="Ghai R."/>
            <person name="Kavagutti S V."/>
        </authorList>
    </citation>
    <scope>NUCLEOTIDE SEQUENCE</scope>
</reference>
<sequence length="62" mass="6416">MSRSAWSMITPISSAGISSSTGIGLAITMPPARPRSHLAAITAAISAAPSTRIGEPWPLERE</sequence>
<accession>A0A6J6PX44</accession>
<dbReference type="AlphaFoldDB" id="A0A6J6PX44"/>
<evidence type="ECO:0000313" key="1">
    <source>
        <dbReference type="EMBL" id="CAB4701068.1"/>
    </source>
</evidence>
<organism evidence="1">
    <name type="scientific">freshwater metagenome</name>
    <dbReference type="NCBI Taxonomy" id="449393"/>
    <lineage>
        <taxon>unclassified sequences</taxon>
        <taxon>metagenomes</taxon>
        <taxon>ecological metagenomes</taxon>
    </lineage>
</organism>
<dbReference type="EMBL" id="CAEZXR010000091">
    <property type="protein sequence ID" value="CAB4701068.1"/>
    <property type="molecule type" value="Genomic_DNA"/>
</dbReference>
<gene>
    <name evidence="1" type="ORF">UFOPK2579_00943</name>
</gene>
<proteinExistence type="predicted"/>
<protein>
    <submittedName>
        <fullName evidence="1">Unannotated protein</fullName>
    </submittedName>
</protein>
<name>A0A6J6PX44_9ZZZZ</name>